<name>A0A0R2FUY7_9LACO</name>
<dbReference type="EMBL" id="JQAT01000002">
    <property type="protein sequence ID" value="KRN29052.1"/>
    <property type="molecule type" value="Genomic_DNA"/>
</dbReference>
<dbReference type="PATRIC" id="fig|81857.3.peg.1274"/>
<evidence type="ECO:0000313" key="1">
    <source>
        <dbReference type="EMBL" id="KRN29052.1"/>
    </source>
</evidence>
<proteinExistence type="predicted"/>
<sequence>MDKQGISQLADWLEANNDALIARQVLLDPAQIFAAADALHVLDQPLTTYFDQTQEQYESMTSDHQFTIQDDNKPVKAIQDRIMITHVDGNIHEGIVNFTYGHEDVFQNGYSAKQDLNVLKYGLEVIGAVADVDPAIFRGNLSKDAVLTLGLSAQAVRQWQENGR</sequence>
<organism evidence="1 4">
    <name type="scientific">Lactobacillus selangorensis</name>
    <dbReference type="NCBI Taxonomy" id="81857"/>
    <lineage>
        <taxon>Bacteria</taxon>
        <taxon>Bacillati</taxon>
        <taxon>Bacillota</taxon>
        <taxon>Bacilli</taxon>
        <taxon>Lactobacillales</taxon>
        <taxon>Lactobacillaceae</taxon>
        <taxon>Lactobacillus</taxon>
    </lineage>
</organism>
<dbReference type="Proteomes" id="UP000051645">
    <property type="component" value="Unassembled WGS sequence"/>
</dbReference>
<dbReference type="EMBL" id="JQAZ01000009">
    <property type="protein sequence ID" value="KRN30035.1"/>
    <property type="molecule type" value="Genomic_DNA"/>
</dbReference>
<comment type="caution">
    <text evidence="1">The sequence shown here is derived from an EMBL/GenBank/DDBJ whole genome shotgun (WGS) entry which is preliminary data.</text>
</comment>
<dbReference type="OrthoDB" id="2314505at2"/>
<dbReference type="RefSeq" id="WP_057771107.1">
    <property type="nucleotide sequence ID" value="NZ_JQAT01000002.1"/>
</dbReference>
<dbReference type="AlphaFoldDB" id="A0A0R2FUY7"/>
<gene>
    <name evidence="1" type="ORF">IV38_GL001268</name>
    <name evidence="2" type="ORF">IV40_GL002064</name>
</gene>
<keyword evidence="3" id="KW-1185">Reference proteome</keyword>
<accession>A0A0R2FUY7</accession>
<evidence type="ECO:0000313" key="4">
    <source>
        <dbReference type="Proteomes" id="UP000051751"/>
    </source>
</evidence>
<dbReference type="Proteomes" id="UP000051751">
    <property type="component" value="Unassembled WGS sequence"/>
</dbReference>
<evidence type="ECO:0000313" key="3">
    <source>
        <dbReference type="Proteomes" id="UP000051645"/>
    </source>
</evidence>
<evidence type="ECO:0000313" key="2">
    <source>
        <dbReference type="EMBL" id="KRN30035.1"/>
    </source>
</evidence>
<dbReference type="STRING" id="81857.IV38_GL001268"/>
<reference evidence="3 4" key="1">
    <citation type="journal article" date="2015" name="Genome Announc.">
        <title>Expanding the biotechnology potential of lactobacilli through comparative genomics of 213 strains and associated genera.</title>
        <authorList>
            <person name="Sun Z."/>
            <person name="Harris H.M."/>
            <person name="McCann A."/>
            <person name="Guo C."/>
            <person name="Argimon S."/>
            <person name="Zhang W."/>
            <person name="Yang X."/>
            <person name="Jeffery I.B."/>
            <person name="Cooney J.C."/>
            <person name="Kagawa T.F."/>
            <person name="Liu W."/>
            <person name="Song Y."/>
            <person name="Salvetti E."/>
            <person name="Wrobel A."/>
            <person name="Rasinkangas P."/>
            <person name="Parkhill J."/>
            <person name="Rea M.C."/>
            <person name="O'Sullivan O."/>
            <person name="Ritari J."/>
            <person name="Douillard F.P."/>
            <person name="Paul Ross R."/>
            <person name="Yang R."/>
            <person name="Briner A.E."/>
            <person name="Felis G.E."/>
            <person name="de Vos W.M."/>
            <person name="Barrangou R."/>
            <person name="Klaenhammer T.R."/>
            <person name="Caufield P.W."/>
            <person name="Cui Y."/>
            <person name="Zhang H."/>
            <person name="O'Toole P.W."/>
        </authorList>
    </citation>
    <scope>NUCLEOTIDE SEQUENCE [LARGE SCALE GENOMIC DNA]</scope>
    <source>
        <strain evidence="1 4">ATCC BAA-66</strain>
        <strain evidence="2 3">DSM 13344</strain>
    </source>
</reference>
<protein>
    <submittedName>
        <fullName evidence="1">Uncharacterized protein</fullName>
    </submittedName>
</protein>